<dbReference type="Proteomes" id="UP001205890">
    <property type="component" value="Unassembled WGS sequence"/>
</dbReference>
<dbReference type="RefSeq" id="WP_254744861.1">
    <property type="nucleotide sequence ID" value="NZ_JANCLU010000019.1"/>
</dbReference>
<gene>
    <name evidence="1" type="ORF">NK718_17410</name>
</gene>
<comment type="caution">
    <text evidence="1">The sequence shown here is derived from an EMBL/GenBank/DDBJ whole genome shotgun (WGS) entry which is preliminary data.</text>
</comment>
<organism evidence="1 2">
    <name type="scientific">Alsobacter ponti</name>
    <dbReference type="NCBI Taxonomy" id="2962936"/>
    <lineage>
        <taxon>Bacteria</taxon>
        <taxon>Pseudomonadati</taxon>
        <taxon>Pseudomonadota</taxon>
        <taxon>Alphaproteobacteria</taxon>
        <taxon>Hyphomicrobiales</taxon>
        <taxon>Alsobacteraceae</taxon>
        <taxon>Alsobacter</taxon>
    </lineage>
</organism>
<protein>
    <submittedName>
        <fullName evidence="1">Uncharacterized protein</fullName>
    </submittedName>
</protein>
<evidence type="ECO:0000313" key="1">
    <source>
        <dbReference type="EMBL" id="MCP8940307.1"/>
    </source>
</evidence>
<sequence>MFEQAVMASDAMRHTRLGSLIPALRGCRGCGTQRMVMSPQAVHCSGCGAELAILPRPTPRAEAAR</sequence>
<proteinExistence type="predicted"/>
<name>A0ABT1LFN3_9HYPH</name>
<accession>A0ABT1LFN3</accession>
<evidence type="ECO:0000313" key="2">
    <source>
        <dbReference type="Proteomes" id="UP001205890"/>
    </source>
</evidence>
<reference evidence="1 2" key="1">
    <citation type="submission" date="2022-07" db="EMBL/GenBank/DDBJ databases">
        <authorList>
            <person name="Li W.-J."/>
            <person name="Deng Q.-Q."/>
        </authorList>
    </citation>
    <scope>NUCLEOTIDE SEQUENCE [LARGE SCALE GENOMIC DNA]</scope>
    <source>
        <strain evidence="1 2">SYSU M60028</strain>
    </source>
</reference>
<keyword evidence="2" id="KW-1185">Reference proteome</keyword>
<dbReference type="EMBL" id="JANCLU010000019">
    <property type="protein sequence ID" value="MCP8940307.1"/>
    <property type="molecule type" value="Genomic_DNA"/>
</dbReference>